<reference evidence="15" key="1">
    <citation type="submission" date="2021-04" db="EMBL/GenBank/DDBJ databases">
        <title>Oceanospirillales bacteria with DddD are important DMSP degraders in coastal seawater.</title>
        <authorList>
            <person name="Liu J."/>
        </authorList>
    </citation>
    <scope>NUCLEOTIDE SEQUENCE</scope>
    <source>
        <strain evidence="15">D13-1</strain>
    </source>
</reference>
<evidence type="ECO:0000256" key="13">
    <source>
        <dbReference type="SAM" id="Phobius"/>
    </source>
</evidence>
<dbReference type="InterPro" id="IPR011577">
    <property type="entry name" value="Cyt_b561_bac/Ni-Hgenase"/>
</dbReference>
<keyword evidence="9 13" id="KW-1133">Transmembrane helix</keyword>
<evidence type="ECO:0000256" key="2">
    <source>
        <dbReference type="ARBA" id="ARBA00004651"/>
    </source>
</evidence>
<evidence type="ECO:0000256" key="10">
    <source>
        <dbReference type="ARBA" id="ARBA00023004"/>
    </source>
</evidence>
<organism evidence="15 16">
    <name type="scientific">Marinobacterium rhizophilum</name>
    <dbReference type="NCBI Taxonomy" id="420402"/>
    <lineage>
        <taxon>Bacteria</taxon>
        <taxon>Pseudomonadati</taxon>
        <taxon>Pseudomonadota</taxon>
        <taxon>Gammaproteobacteria</taxon>
        <taxon>Oceanospirillales</taxon>
        <taxon>Oceanospirillaceae</taxon>
        <taxon>Marinobacterium</taxon>
    </lineage>
</organism>
<keyword evidence="6 13" id="KW-0812">Transmembrane</keyword>
<keyword evidence="4" id="KW-1003">Cell membrane</keyword>
<dbReference type="Proteomes" id="UP001058461">
    <property type="component" value="Chromosome"/>
</dbReference>
<sequence length="190" mass="21474">MTVKLKLRNNDDTYGWPLISLHWLMAVAVFGLYFLGLYIIDMSYYDPNYKTLPHWHRSVGMLVLLALGLRLLCRCLDRSPRSLPGHGLATRVMTRSAHTLLYLLMLVALASGYVMSTADGYGVQVFNWFAVPALPIELHHQADRAGWVHYWSSTALVALSCLHALAALKHHFIDKDSTLTRILGIKRESP</sequence>
<accession>A0ABY5HND4</accession>
<comment type="subcellular location">
    <subcellularLocation>
        <location evidence="2">Cell membrane</location>
        <topology evidence="2">Multi-pass membrane protein</topology>
    </subcellularLocation>
</comment>
<dbReference type="InterPro" id="IPR016174">
    <property type="entry name" value="Di-haem_cyt_TM"/>
</dbReference>
<dbReference type="EMBL" id="CP073347">
    <property type="protein sequence ID" value="UTW13376.1"/>
    <property type="molecule type" value="Genomic_DNA"/>
</dbReference>
<feature type="transmembrane region" description="Helical" evidence="13">
    <location>
        <begin position="55"/>
        <end position="73"/>
    </location>
</feature>
<feature type="domain" description="Cytochrome b561 bacterial/Ni-hydrogenase" evidence="14">
    <location>
        <begin position="14"/>
        <end position="183"/>
    </location>
</feature>
<feature type="transmembrane region" description="Helical" evidence="13">
    <location>
        <begin position="100"/>
        <end position="118"/>
    </location>
</feature>
<keyword evidence="8" id="KW-0249">Electron transport</keyword>
<evidence type="ECO:0000313" key="16">
    <source>
        <dbReference type="Proteomes" id="UP001058461"/>
    </source>
</evidence>
<feature type="transmembrane region" description="Helical" evidence="13">
    <location>
        <begin position="148"/>
        <end position="168"/>
    </location>
</feature>
<dbReference type="RefSeq" id="WP_255855558.1">
    <property type="nucleotide sequence ID" value="NZ_CP073347.1"/>
</dbReference>
<keyword evidence="3" id="KW-0813">Transport</keyword>
<evidence type="ECO:0000256" key="12">
    <source>
        <dbReference type="ARBA" id="ARBA00037975"/>
    </source>
</evidence>
<keyword evidence="10" id="KW-0408">Iron</keyword>
<keyword evidence="16" id="KW-1185">Reference proteome</keyword>
<evidence type="ECO:0000256" key="6">
    <source>
        <dbReference type="ARBA" id="ARBA00022692"/>
    </source>
</evidence>
<evidence type="ECO:0000256" key="3">
    <source>
        <dbReference type="ARBA" id="ARBA00022448"/>
    </source>
</evidence>
<keyword evidence="5" id="KW-0349">Heme</keyword>
<name>A0ABY5HND4_9GAMM</name>
<evidence type="ECO:0000259" key="14">
    <source>
        <dbReference type="Pfam" id="PF01292"/>
    </source>
</evidence>
<keyword evidence="7" id="KW-0479">Metal-binding</keyword>
<feature type="transmembrane region" description="Helical" evidence="13">
    <location>
        <begin position="21"/>
        <end position="40"/>
    </location>
</feature>
<dbReference type="InterPro" id="IPR052168">
    <property type="entry name" value="Cytochrome_b561_oxidase"/>
</dbReference>
<dbReference type="Gene3D" id="1.20.950.20">
    <property type="entry name" value="Transmembrane di-heme cytochromes, Chain C"/>
    <property type="match status" value="1"/>
</dbReference>
<evidence type="ECO:0000256" key="4">
    <source>
        <dbReference type="ARBA" id="ARBA00022475"/>
    </source>
</evidence>
<dbReference type="PANTHER" id="PTHR30529:SF1">
    <property type="entry name" value="CYTOCHROME B561 HOMOLOG 2"/>
    <property type="match status" value="1"/>
</dbReference>
<dbReference type="PANTHER" id="PTHR30529">
    <property type="entry name" value="CYTOCHROME B561"/>
    <property type="match status" value="1"/>
</dbReference>
<protein>
    <submittedName>
        <fullName evidence="15">Cytochrome b</fullName>
    </submittedName>
</protein>
<gene>
    <name evidence="15" type="ORF">KDW95_06920</name>
</gene>
<comment type="similarity">
    <text evidence="12">Belongs to the cytochrome b561 family.</text>
</comment>
<keyword evidence="11 13" id="KW-0472">Membrane</keyword>
<evidence type="ECO:0000256" key="1">
    <source>
        <dbReference type="ARBA" id="ARBA00001970"/>
    </source>
</evidence>
<evidence type="ECO:0000256" key="8">
    <source>
        <dbReference type="ARBA" id="ARBA00022982"/>
    </source>
</evidence>
<comment type="cofactor">
    <cofactor evidence="1">
        <name>heme b</name>
        <dbReference type="ChEBI" id="CHEBI:60344"/>
    </cofactor>
</comment>
<evidence type="ECO:0000313" key="15">
    <source>
        <dbReference type="EMBL" id="UTW13376.1"/>
    </source>
</evidence>
<dbReference type="Pfam" id="PF01292">
    <property type="entry name" value="Ni_hydr_CYTB"/>
    <property type="match status" value="1"/>
</dbReference>
<evidence type="ECO:0000256" key="11">
    <source>
        <dbReference type="ARBA" id="ARBA00023136"/>
    </source>
</evidence>
<evidence type="ECO:0000256" key="7">
    <source>
        <dbReference type="ARBA" id="ARBA00022723"/>
    </source>
</evidence>
<evidence type="ECO:0000256" key="9">
    <source>
        <dbReference type="ARBA" id="ARBA00022989"/>
    </source>
</evidence>
<evidence type="ECO:0000256" key="5">
    <source>
        <dbReference type="ARBA" id="ARBA00022617"/>
    </source>
</evidence>
<dbReference type="SUPFAM" id="SSF81342">
    <property type="entry name" value="Transmembrane di-heme cytochromes"/>
    <property type="match status" value="1"/>
</dbReference>
<proteinExistence type="inferred from homology"/>